<sequence>MKRFIALAVAVASLGLSFGSTAFAQSNSSGLTRAEVVAQLQQAQAEGLVPAPKDDYPPSEATIARNREIYAIQHPGEAAALKTAGAGGVGGVGGAGASN</sequence>
<name>A0ABM8QXK6_9BURK</name>
<accession>A0ABM8QXK6</accession>
<dbReference type="EMBL" id="CAJNBK010000003">
    <property type="protein sequence ID" value="CAE6721354.1"/>
    <property type="molecule type" value="Genomic_DNA"/>
</dbReference>
<keyword evidence="3" id="KW-1185">Reference proteome</keyword>
<proteinExistence type="predicted"/>
<dbReference type="Proteomes" id="UP000672526">
    <property type="component" value="Unassembled WGS sequence"/>
</dbReference>
<dbReference type="Pfam" id="PF13663">
    <property type="entry name" value="DUF4148"/>
    <property type="match status" value="1"/>
</dbReference>
<protein>
    <recommendedName>
        <fullName evidence="4">DUF4148 domain-containing protein</fullName>
    </recommendedName>
</protein>
<dbReference type="RefSeq" id="WP_211610474.1">
    <property type="nucleotide sequence ID" value="NZ_CAJNBK010000003.1"/>
</dbReference>
<keyword evidence="1" id="KW-0732">Signal</keyword>
<gene>
    <name evidence="2" type="ORF">R69888_01617</name>
</gene>
<evidence type="ECO:0000313" key="2">
    <source>
        <dbReference type="EMBL" id="CAE6721354.1"/>
    </source>
</evidence>
<comment type="caution">
    <text evidence="2">The sequence shown here is derived from an EMBL/GenBank/DDBJ whole genome shotgun (WGS) entry which is preliminary data.</text>
</comment>
<evidence type="ECO:0000313" key="3">
    <source>
        <dbReference type="Proteomes" id="UP000672526"/>
    </source>
</evidence>
<organism evidence="2 3">
    <name type="scientific">Paraburkholderia haematera</name>
    <dbReference type="NCBI Taxonomy" id="2793077"/>
    <lineage>
        <taxon>Bacteria</taxon>
        <taxon>Pseudomonadati</taxon>
        <taxon>Pseudomonadota</taxon>
        <taxon>Betaproteobacteria</taxon>
        <taxon>Burkholderiales</taxon>
        <taxon>Burkholderiaceae</taxon>
        <taxon>Paraburkholderia</taxon>
    </lineage>
</organism>
<dbReference type="InterPro" id="IPR025421">
    <property type="entry name" value="DUF4148"/>
</dbReference>
<reference evidence="2 3" key="1">
    <citation type="submission" date="2021-02" db="EMBL/GenBank/DDBJ databases">
        <authorList>
            <person name="Vanwijnsberghe S."/>
        </authorList>
    </citation>
    <scope>NUCLEOTIDE SEQUENCE [LARGE SCALE GENOMIC DNA]</scope>
    <source>
        <strain evidence="2 3">LMG 31837</strain>
    </source>
</reference>
<feature type="signal peptide" evidence="1">
    <location>
        <begin position="1"/>
        <end position="24"/>
    </location>
</feature>
<evidence type="ECO:0000256" key="1">
    <source>
        <dbReference type="SAM" id="SignalP"/>
    </source>
</evidence>
<feature type="chain" id="PRO_5047474132" description="DUF4148 domain-containing protein" evidence="1">
    <location>
        <begin position="25"/>
        <end position="99"/>
    </location>
</feature>
<evidence type="ECO:0008006" key="4">
    <source>
        <dbReference type="Google" id="ProtNLM"/>
    </source>
</evidence>